<feature type="non-terminal residue" evidence="1">
    <location>
        <position position="99"/>
    </location>
</feature>
<dbReference type="AlphaFoldDB" id="K1SUP7"/>
<reference evidence="1" key="1">
    <citation type="journal article" date="2013" name="Environ. Microbiol.">
        <title>Microbiota from the distal guts of lean and obese adolescents exhibit partial functional redundancy besides clear differences in community structure.</title>
        <authorList>
            <person name="Ferrer M."/>
            <person name="Ruiz A."/>
            <person name="Lanza F."/>
            <person name="Haange S.B."/>
            <person name="Oberbach A."/>
            <person name="Till H."/>
            <person name="Bargiela R."/>
            <person name="Campoy C."/>
            <person name="Segura M.T."/>
            <person name="Richter M."/>
            <person name="von Bergen M."/>
            <person name="Seifert J."/>
            <person name="Suarez A."/>
        </authorList>
    </citation>
    <scope>NUCLEOTIDE SEQUENCE</scope>
</reference>
<gene>
    <name evidence="1" type="ORF">OBE_13843</name>
</gene>
<evidence type="ECO:0008006" key="2">
    <source>
        <dbReference type="Google" id="ProtNLM"/>
    </source>
</evidence>
<sequence>MDFSENYGKTEYPSFGFFSEVYGAEISGLTIQGKLNVSNSGYVYFGTVAGVAADSKISDCASNVSFTDTDKYINGTVALCGYAINSTIEYCQNKGDFSI</sequence>
<proteinExistence type="predicted"/>
<dbReference type="Gene3D" id="2.160.20.110">
    <property type="match status" value="1"/>
</dbReference>
<dbReference type="EMBL" id="AJWZ01009559">
    <property type="protein sequence ID" value="EKC50971.1"/>
    <property type="molecule type" value="Genomic_DNA"/>
</dbReference>
<comment type="caution">
    <text evidence="1">The sequence shown here is derived from an EMBL/GenBank/DDBJ whole genome shotgun (WGS) entry which is preliminary data.</text>
</comment>
<organism evidence="1">
    <name type="scientific">human gut metagenome</name>
    <dbReference type="NCBI Taxonomy" id="408170"/>
    <lineage>
        <taxon>unclassified sequences</taxon>
        <taxon>metagenomes</taxon>
        <taxon>organismal metagenomes</taxon>
    </lineage>
</organism>
<accession>K1SUP7</accession>
<name>K1SUP7_9ZZZZ</name>
<protein>
    <recommendedName>
        <fullName evidence="2">GLUG domain-containing protein</fullName>
    </recommendedName>
</protein>
<evidence type="ECO:0000313" key="1">
    <source>
        <dbReference type="EMBL" id="EKC50971.1"/>
    </source>
</evidence>